<dbReference type="NCBIfam" id="TIGR04057">
    <property type="entry name" value="SusC_RagA_signa"/>
    <property type="match status" value="1"/>
</dbReference>
<dbReference type="SUPFAM" id="SSF49464">
    <property type="entry name" value="Carboxypeptidase regulatory domain-like"/>
    <property type="match status" value="1"/>
</dbReference>
<dbReference type="PROSITE" id="PS52016">
    <property type="entry name" value="TONB_DEPENDENT_REC_3"/>
    <property type="match status" value="1"/>
</dbReference>
<dbReference type="Pfam" id="PF07715">
    <property type="entry name" value="Plug"/>
    <property type="match status" value="1"/>
</dbReference>
<dbReference type="AlphaFoldDB" id="A0AA49GQK9"/>
<evidence type="ECO:0000256" key="6">
    <source>
        <dbReference type="ARBA" id="ARBA00023136"/>
    </source>
</evidence>
<dbReference type="FunFam" id="2.170.130.10:FF:000003">
    <property type="entry name" value="SusC/RagA family TonB-linked outer membrane protein"/>
    <property type="match status" value="1"/>
</dbReference>
<evidence type="ECO:0000256" key="5">
    <source>
        <dbReference type="ARBA" id="ARBA00023077"/>
    </source>
</evidence>
<feature type="domain" description="TonB-dependent receptor plug" evidence="12">
    <location>
        <begin position="164"/>
        <end position="270"/>
    </location>
</feature>
<keyword evidence="2 8" id="KW-0813">Transport</keyword>
<dbReference type="Gene3D" id="2.60.40.1120">
    <property type="entry name" value="Carboxypeptidase-like, regulatory domain"/>
    <property type="match status" value="1"/>
</dbReference>
<keyword evidence="10" id="KW-0732">Signal</keyword>
<dbReference type="InterPro" id="IPR000531">
    <property type="entry name" value="Beta-barrel_TonB"/>
</dbReference>
<dbReference type="InterPro" id="IPR023997">
    <property type="entry name" value="TonB-dep_OMP_SusC/RagA_CS"/>
</dbReference>
<dbReference type="GO" id="GO:0009279">
    <property type="term" value="C:cell outer membrane"/>
    <property type="evidence" value="ECO:0007669"/>
    <property type="project" value="UniProtKB-SubCell"/>
</dbReference>
<keyword evidence="4 8" id="KW-0812">Transmembrane</keyword>
<sequence>MLNLLKIPPRGRLLVLLPVVWSLTSEAQTVKPADNLLAETVPPLVVHQPYAADTGNELLLLNGTEKKQPYEKTISGTVTDQEEGEPLPGVNVLAKGTTVGTVTDVNGKYRFTVADDIETLVFSSIGYQTQEVSINGRNVIDIALPPDVQSLSEVVVIGYGTQKKSDLTGAVANIKSDKLLDRQSLNVSQALQGRVPGVDVYANTAAPGQPAKIRIRGINSINSGVDPLFVVDGVIGINANFLDPNNIESVDVLKDASSTAIYGARGANGVIIITTKRGLEGSFVSYEGFGSYSVPSKSIPSLNATEFMEVYNLAFANAAKFDPEGFADGRYQPNRVEDFPELFDASGNPRYNTNWEELIYRPAWAQNHHLNIQGGANKTVYSLSGGYTDQDGIMRNSFFKRGNIRFTLDNRIQDWLRVGGSITGLLSKQRIVDDNSGALNVPRMVMEGIPIVPIKYPDGSWGSNADWPGMEGGENPVRLTEERQRLNNRTEVLGDFYVHLDITKDLNFKTSFGYDLNANKSNHYSGRDLNGFSANQKGYADINTFNSTYWQSENYFTYTKDVFTGHKVEGLLGFSWQEFYYESTFASAENFIDDFYGWHNLGVGNVRAGLNSDDSRWALNSYFGRINYNILDRYIFTATGRFDGSSKFGKNNKFAFFPSVGLAWRVSEESFFDVAPVSNLKLRASAGATGNQEITSFASLQFLGTETVLLDGDRQTGINRSSFGNPDLKWEVTNQYDFGVELGLLEDRFQIEADLYYKRTNDLLLNAPIPWSTGLSSVTQNIGAVENKGLELALYSTNISTGNFSWTTNLNWSANRNKILKLGVNDDDIFPGPWFLGQTNILRVGEPIGSLWGYRRLGTWGSDEEDEAAQFDRLPGDLKWEDINDDGVLDAQDETIIGRAYPKWTMNISNTLVYKGFDFTFDIRFVYGVNIVNATKHSVEDRQAIANSMATVLNAWTPENQNTHIAQIRHYNAGYDTHMDDWWAEDGSFIRGQNFMLGYSFPQSTLEKIGLQKVRVYASVQNLFVASDYTGYDPEATTFGGSLTQNIEFFQYPKPRTFNVGVSVSFYKNTQQ</sequence>
<keyword evidence="7 8" id="KW-0998">Cell outer membrane</keyword>
<feature type="domain" description="TonB-dependent receptor-like beta-barrel" evidence="11">
    <location>
        <begin position="494"/>
        <end position="920"/>
    </location>
</feature>
<comment type="similarity">
    <text evidence="8 9">Belongs to the TonB-dependent receptor family.</text>
</comment>
<dbReference type="EMBL" id="CP120682">
    <property type="protein sequence ID" value="WKN37713.1"/>
    <property type="molecule type" value="Genomic_DNA"/>
</dbReference>
<dbReference type="Gene3D" id="2.170.130.10">
    <property type="entry name" value="TonB-dependent receptor, plug domain"/>
    <property type="match status" value="1"/>
</dbReference>
<dbReference type="Pfam" id="PF00593">
    <property type="entry name" value="TonB_dep_Rec_b-barrel"/>
    <property type="match status" value="1"/>
</dbReference>
<keyword evidence="13" id="KW-0675">Receptor</keyword>
<evidence type="ECO:0000256" key="9">
    <source>
        <dbReference type="RuleBase" id="RU003357"/>
    </source>
</evidence>
<dbReference type="InterPro" id="IPR036942">
    <property type="entry name" value="Beta-barrel_TonB_sf"/>
</dbReference>
<evidence type="ECO:0000256" key="2">
    <source>
        <dbReference type="ARBA" id="ARBA00022448"/>
    </source>
</evidence>
<accession>A0AA49GQK9</accession>
<evidence type="ECO:0000256" key="8">
    <source>
        <dbReference type="PROSITE-ProRule" id="PRU01360"/>
    </source>
</evidence>
<dbReference type="InterPro" id="IPR023996">
    <property type="entry name" value="TonB-dep_OMP_SusC/RagA"/>
</dbReference>
<evidence type="ECO:0000259" key="12">
    <source>
        <dbReference type="Pfam" id="PF07715"/>
    </source>
</evidence>
<evidence type="ECO:0000259" key="11">
    <source>
        <dbReference type="Pfam" id="PF00593"/>
    </source>
</evidence>
<feature type="signal peptide" evidence="10">
    <location>
        <begin position="1"/>
        <end position="27"/>
    </location>
</feature>
<comment type="subcellular location">
    <subcellularLocation>
        <location evidence="1 8">Cell outer membrane</location>
        <topology evidence="1 8">Multi-pass membrane protein</topology>
    </subcellularLocation>
</comment>
<evidence type="ECO:0000256" key="4">
    <source>
        <dbReference type="ARBA" id="ARBA00022692"/>
    </source>
</evidence>
<keyword evidence="5 9" id="KW-0798">TonB box</keyword>
<protein>
    <submittedName>
        <fullName evidence="13">TonB-dependent receptor</fullName>
    </submittedName>
</protein>
<evidence type="ECO:0000256" key="10">
    <source>
        <dbReference type="SAM" id="SignalP"/>
    </source>
</evidence>
<organism evidence="13">
    <name type="scientific">Roseihalotalea indica</name>
    <dbReference type="NCBI Taxonomy" id="2867963"/>
    <lineage>
        <taxon>Bacteria</taxon>
        <taxon>Pseudomonadati</taxon>
        <taxon>Bacteroidota</taxon>
        <taxon>Cytophagia</taxon>
        <taxon>Cytophagales</taxon>
        <taxon>Catalimonadaceae</taxon>
        <taxon>Roseihalotalea</taxon>
    </lineage>
</organism>
<evidence type="ECO:0000256" key="1">
    <source>
        <dbReference type="ARBA" id="ARBA00004571"/>
    </source>
</evidence>
<name>A0AA49GQK9_9BACT</name>
<dbReference type="Pfam" id="PF13715">
    <property type="entry name" value="CarbopepD_reg_2"/>
    <property type="match status" value="1"/>
</dbReference>
<evidence type="ECO:0000313" key="13">
    <source>
        <dbReference type="EMBL" id="WKN37713.1"/>
    </source>
</evidence>
<dbReference type="InterPro" id="IPR037066">
    <property type="entry name" value="Plug_dom_sf"/>
</dbReference>
<dbReference type="NCBIfam" id="TIGR04056">
    <property type="entry name" value="OMP_RagA_SusC"/>
    <property type="match status" value="1"/>
</dbReference>
<keyword evidence="3 8" id="KW-1134">Transmembrane beta strand</keyword>
<gene>
    <name evidence="13" type="ORF">K4G66_03195</name>
</gene>
<keyword evidence="6 8" id="KW-0472">Membrane</keyword>
<reference evidence="13" key="1">
    <citation type="journal article" date="2023" name="Comput. Struct. Biotechnol. J.">
        <title>Discovery of a novel marine Bacteroidetes with a rich repertoire of carbohydrate-active enzymes.</title>
        <authorList>
            <person name="Chen B."/>
            <person name="Liu G."/>
            <person name="Chen Q."/>
            <person name="Wang H."/>
            <person name="Liu L."/>
            <person name="Tang K."/>
        </authorList>
    </citation>
    <scope>NUCLEOTIDE SEQUENCE</scope>
    <source>
        <strain evidence="13">TK19036</strain>
    </source>
</reference>
<evidence type="ECO:0000256" key="7">
    <source>
        <dbReference type="ARBA" id="ARBA00023237"/>
    </source>
</evidence>
<dbReference type="SUPFAM" id="SSF56935">
    <property type="entry name" value="Porins"/>
    <property type="match status" value="1"/>
</dbReference>
<reference evidence="13" key="2">
    <citation type="journal article" date="2024" name="Antonie Van Leeuwenhoek">
        <title>Roseihalotalea indica gen. nov., sp. nov., a halophilic Bacteroidetes from mesopelagic Southwest Indian Ocean with higher carbohydrate metabolic potential.</title>
        <authorList>
            <person name="Chen B."/>
            <person name="Zhang M."/>
            <person name="Lin D."/>
            <person name="Ye J."/>
            <person name="Tang K."/>
        </authorList>
    </citation>
    <scope>NUCLEOTIDE SEQUENCE</scope>
    <source>
        <strain evidence="13">TK19036</strain>
    </source>
</reference>
<proteinExistence type="inferred from homology"/>
<dbReference type="InterPro" id="IPR039426">
    <property type="entry name" value="TonB-dep_rcpt-like"/>
</dbReference>
<dbReference type="InterPro" id="IPR008969">
    <property type="entry name" value="CarboxyPept-like_regulatory"/>
</dbReference>
<feature type="chain" id="PRO_5041378433" evidence="10">
    <location>
        <begin position="28"/>
        <end position="1072"/>
    </location>
</feature>
<dbReference type="InterPro" id="IPR012910">
    <property type="entry name" value="Plug_dom"/>
</dbReference>
<dbReference type="Gene3D" id="2.40.170.20">
    <property type="entry name" value="TonB-dependent receptor, beta-barrel domain"/>
    <property type="match status" value="1"/>
</dbReference>
<evidence type="ECO:0000256" key="3">
    <source>
        <dbReference type="ARBA" id="ARBA00022452"/>
    </source>
</evidence>